<comment type="similarity">
    <text evidence="1 2">Belongs to the phD/YefM antitoxin family.</text>
</comment>
<evidence type="ECO:0000256" key="1">
    <source>
        <dbReference type="ARBA" id="ARBA00009981"/>
    </source>
</evidence>
<gene>
    <name evidence="3" type="ORF">BGC07_18450</name>
</gene>
<dbReference type="InterPro" id="IPR006442">
    <property type="entry name" value="Antitoxin_Phd/YefM"/>
</dbReference>
<dbReference type="InterPro" id="IPR036165">
    <property type="entry name" value="YefM-like_sf"/>
</dbReference>
<organism evidence="3 4">
    <name type="scientific">Piscirickettsia litoralis</name>
    <dbReference type="NCBI Taxonomy" id="1891921"/>
    <lineage>
        <taxon>Bacteria</taxon>
        <taxon>Pseudomonadati</taxon>
        <taxon>Pseudomonadota</taxon>
        <taxon>Gammaproteobacteria</taxon>
        <taxon>Thiotrichales</taxon>
        <taxon>Piscirickettsiaceae</taxon>
        <taxon>Piscirickettsia</taxon>
    </lineage>
</organism>
<dbReference type="SUPFAM" id="SSF143120">
    <property type="entry name" value="YefM-like"/>
    <property type="match status" value="1"/>
</dbReference>
<evidence type="ECO:0000313" key="4">
    <source>
        <dbReference type="Proteomes" id="UP000094329"/>
    </source>
</evidence>
<evidence type="ECO:0000313" key="3">
    <source>
        <dbReference type="EMBL" id="ODN41013.1"/>
    </source>
</evidence>
<keyword evidence="4" id="KW-1185">Reference proteome</keyword>
<proteinExistence type="inferred from homology"/>
<dbReference type="NCBIfam" id="TIGR01552">
    <property type="entry name" value="phd_fam"/>
    <property type="match status" value="1"/>
</dbReference>
<comment type="caution">
    <text evidence="3">The sequence shown here is derived from an EMBL/GenBank/DDBJ whole genome shotgun (WGS) entry which is preliminary data.</text>
</comment>
<dbReference type="RefSeq" id="WP_069314525.1">
    <property type="nucleotide sequence ID" value="NZ_MDTU01000008.1"/>
</dbReference>
<protein>
    <recommendedName>
        <fullName evidence="2">Antitoxin</fullName>
    </recommendedName>
</protein>
<dbReference type="Gene3D" id="3.40.1620.10">
    <property type="entry name" value="YefM-like domain"/>
    <property type="match status" value="1"/>
</dbReference>
<accession>A0ABX2ZXR3</accession>
<dbReference type="Proteomes" id="UP000094329">
    <property type="component" value="Unassembled WGS sequence"/>
</dbReference>
<reference evidence="3 4" key="1">
    <citation type="submission" date="2016-08" db="EMBL/GenBank/DDBJ databases">
        <title>Draft genome sequence of Candidatus Piscirickettsia litoralis, from seawater.</title>
        <authorList>
            <person name="Wan X."/>
            <person name="Lee A.J."/>
            <person name="Hou S."/>
            <person name="Donachie S.P."/>
        </authorList>
    </citation>
    <scope>NUCLEOTIDE SEQUENCE [LARGE SCALE GENOMIC DNA]</scope>
    <source>
        <strain evidence="3 4">Y2</strain>
    </source>
</reference>
<name>A0ABX2ZXR3_9GAMM</name>
<comment type="function">
    <text evidence="2">Antitoxin component of a type II toxin-antitoxin (TA) system.</text>
</comment>
<sequence length="71" mass="7952">MSKQYSLSEFRKNVSQIIGDVCEGESVAVATHGKNPVQIITVEEYQELLKAKEVYDAINIMKKMQSTTETA</sequence>
<evidence type="ECO:0000256" key="2">
    <source>
        <dbReference type="RuleBase" id="RU362080"/>
    </source>
</evidence>
<dbReference type="EMBL" id="MDTU01000008">
    <property type="protein sequence ID" value="ODN41013.1"/>
    <property type="molecule type" value="Genomic_DNA"/>
</dbReference>
<dbReference type="Pfam" id="PF02604">
    <property type="entry name" value="PhdYeFM_antitox"/>
    <property type="match status" value="1"/>
</dbReference>